<dbReference type="SMART" id="SM00314">
    <property type="entry name" value="RA"/>
    <property type="match status" value="1"/>
</dbReference>
<evidence type="ECO:0000313" key="5">
    <source>
        <dbReference type="EMBL" id="KAJ1912825.1"/>
    </source>
</evidence>
<sequence>MAAPEPLTQWDVNKVYAWFCSLGFQTYEKEIRDNEITGEVLVHLHHDALRDLSIQSLGKRLVILKAIYQLKVQHRIPLTGDDYIPPDVEGPIPTDGPGGGPHARAAGMGGPGDEVLNQVESLLEEQETMITHLQREVSRLTRAVSRLGTDFDRFQEEVRPIFSTSGSASAIIPHPLPAPHSGYPRVPNANGSGRAAGSLAGKRPAPIKTRITGSPKSVLGGHFSQSAVSLHGPGASTLSPMTLLGSGTPGGSIATAMPASPSSPSDMYNYKVHTYQDIGHLKRSDSLPGSEQNGYARGSVSGPTSNSGSSRHRYRSTEKVGTPPGTTPLVSNGDAVIRVFGDKGIHRENESYKAFRISFDDTCHKVLPQALKKYNIADDWRNYSLCIMCGKAEHRLQLDDRPLRLFQQLQAANLSPYFVLKSLKSDTRDD</sequence>
<dbReference type="InterPro" id="IPR000159">
    <property type="entry name" value="RA_dom"/>
</dbReference>
<feature type="region of interest" description="Disordered" evidence="2">
    <location>
        <begin position="90"/>
        <end position="113"/>
    </location>
</feature>
<dbReference type="Gene3D" id="3.10.20.90">
    <property type="entry name" value="Phosphatidylinositol 3-kinase Catalytic Subunit, Chain A, domain 1"/>
    <property type="match status" value="1"/>
</dbReference>
<keyword evidence="6" id="KW-1185">Reference proteome</keyword>
<evidence type="ECO:0000259" key="3">
    <source>
        <dbReference type="PROSITE" id="PS50105"/>
    </source>
</evidence>
<organism evidence="5 6">
    <name type="scientific">Tieghemiomyces parasiticus</name>
    <dbReference type="NCBI Taxonomy" id="78921"/>
    <lineage>
        <taxon>Eukaryota</taxon>
        <taxon>Fungi</taxon>
        <taxon>Fungi incertae sedis</taxon>
        <taxon>Zoopagomycota</taxon>
        <taxon>Kickxellomycotina</taxon>
        <taxon>Dimargaritomycetes</taxon>
        <taxon>Dimargaritales</taxon>
        <taxon>Dimargaritaceae</taxon>
        <taxon>Tieghemiomyces</taxon>
    </lineage>
</organism>
<protein>
    <submittedName>
        <fullName evidence="5">Uncharacterized protein</fullName>
    </submittedName>
</protein>
<accession>A0A9W8DJU0</accession>
<dbReference type="InterPro" id="IPR001660">
    <property type="entry name" value="SAM"/>
</dbReference>
<dbReference type="Pfam" id="PF00788">
    <property type="entry name" value="RA"/>
    <property type="match status" value="1"/>
</dbReference>
<feature type="domain" description="Ras-associating" evidence="4">
    <location>
        <begin position="333"/>
        <end position="425"/>
    </location>
</feature>
<proteinExistence type="predicted"/>
<dbReference type="EMBL" id="JANBPT010000797">
    <property type="protein sequence ID" value="KAJ1912825.1"/>
    <property type="molecule type" value="Genomic_DNA"/>
</dbReference>
<name>A0A9W8DJU0_9FUNG</name>
<feature type="compositionally biased region" description="Gly residues" evidence="2">
    <location>
        <begin position="96"/>
        <end position="112"/>
    </location>
</feature>
<dbReference type="PROSITE" id="PS50200">
    <property type="entry name" value="RA"/>
    <property type="match status" value="1"/>
</dbReference>
<evidence type="ECO:0000256" key="1">
    <source>
        <dbReference type="SAM" id="Coils"/>
    </source>
</evidence>
<dbReference type="OrthoDB" id="8883818at2759"/>
<comment type="caution">
    <text evidence="5">The sequence shown here is derived from an EMBL/GenBank/DDBJ whole genome shotgun (WGS) entry which is preliminary data.</text>
</comment>
<dbReference type="Proteomes" id="UP001150569">
    <property type="component" value="Unassembled WGS sequence"/>
</dbReference>
<feature type="region of interest" description="Disordered" evidence="2">
    <location>
        <begin position="194"/>
        <end position="218"/>
    </location>
</feature>
<reference evidence="5" key="1">
    <citation type="submission" date="2022-07" db="EMBL/GenBank/DDBJ databases">
        <title>Phylogenomic reconstructions and comparative analyses of Kickxellomycotina fungi.</title>
        <authorList>
            <person name="Reynolds N.K."/>
            <person name="Stajich J.E."/>
            <person name="Barry K."/>
            <person name="Grigoriev I.V."/>
            <person name="Crous P."/>
            <person name="Smith M.E."/>
        </authorList>
    </citation>
    <scope>NUCLEOTIDE SEQUENCE</scope>
    <source>
        <strain evidence="5">RSA 861</strain>
    </source>
</reference>
<dbReference type="GO" id="GO:0007165">
    <property type="term" value="P:signal transduction"/>
    <property type="evidence" value="ECO:0007669"/>
    <property type="project" value="InterPro"/>
</dbReference>
<evidence type="ECO:0000313" key="6">
    <source>
        <dbReference type="Proteomes" id="UP001150569"/>
    </source>
</evidence>
<dbReference type="SMART" id="SM00454">
    <property type="entry name" value="SAM"/>
    <property type="match status" value="1"/>
</dbReference>
<dbReference type="Pfam" id="PF00536">
    <property type="entry name" value="SAM_1"/>
    <property type="match status" value="1"/>
</dbReference>
<keyword evidence="1" id="KW-0175">Coiled coil</keyword>
<feature type="domain" description="SAM" evidence="3">
    <location>
        <begin position="10"/>
        <end position="73"/>
    </location>
</feature>
<evidence type="ECO:0000256" key="2">
    <source>
        <dbReference type="SAM" id="MobiDB-lite"/>
    </source>
</evidence>
<feature type="compositionally biased region" description="Low complexity" evidence="2">
    <location>
        <begin position="298"/>
        <end position="309"/>
    </location>
</feature>
<dbReference type="AlphaFoldDB" id="A0A9W8DJU0"/>
<feature type="region of interest" description="Disordered" evidence="2">
    <location>
        <begin position="281"/>
        <end position="328"/>
    </location>
</feature>
<gene>
    <name evidence="5" type="ORF">IWQ60_009479</name>
</gene>
<dbReference type="InterPro" id="IPR029071">
    <property type="entry name" value="Ubiquitin-like_domsf"/>
</dbReference>
<dbReference type="CDD" id="cd01786">
    <property type="entry name" value="RA_STE50"/>
    <property type="match status" value="1"/>
</dbReference>
<dbReference type="SUPFAM" id="SSF54236">
    <property type="entry name" value="Ubiquitin-like"/>
    <property type="match status" value="1"/>
</dbReference>
<dbReference type="Gene3D" id="1.10.150.50">
    <property type="entry name" value="Transcription Factor, Ets-1"/>
    <property type="match status" value="1"/>
</dbReference>
<dbReference type="PROSITE" id="PS50105">
    <property type="entry name" value="SAM_DOMAIN"/>
    <property type="match status" value="1"/>
</dbReference>
<dbReference type="InterPro" id="IPR013761">
    <property type="entry name" value="SAM/pointed_sf"/>
</dbReference>
<feature type="coiled-coil region" evidence="1">
    <location>
        <begin position="116"/>
        <end position="143"/>
    </location>
</feature>
<evidence type="ECO:0000259" key="4">
    <source>
        <dbReference type="PROSITE" id="PS50200"/>
    </source>
</evidence>
<dbReference type="SUPFAM" id="SSF47769">
    <property type="entry name" value="SAM/Pointed domain"/>
    <property type="match status" value="1"/>
</dbReference>